<keyword evidence="1" id="KW-1133">Transmembrane helix</keyword>
<dbReference type="Pfam" id="PF03140">
    <property type="entry name" value="DUF247"/>
    <property type="match status" value="1"/>
</dbReference>
<organism evidence="2 3">
    <name type="scientific">Cuscuta campestris</name>
    <dbReference type="NCBI Taxonomy" id="132261"/>
    <lineage>
        <taxon>Eukaryota</taxon>
        <taxon>Viridiplantae</taxon>
        <taxon>Streptophyta</taxon>
        <taxon>Embryophyta</taxon>
        <taxon>Tracheophyta</taxon>
        <taxon>Spermatophyta</taxon>
        <taxon>Magnoliopsida</taxon>
        <taxon>eudicotyledons</taxon>
        <taxon>Gunneridae</taxon>
        <taxon>Pentapetalae</taxon>
        <taxon>asterids</taxon>
        <taxon>lamiids</taxon>
        <taxon>Solanales</taxon>
        <taxon>Convolvulaceae</taxon>
        <taxon>Cuscuteae</taxon>
        <taxon>Cuscuta</taxon>
        <taxon>Cuscuta subgen. Grammica</taxon>
        <taxon>Cuscuta sect. Cleistogrammica</taxon>
    </lineage>
</organism>
<keyword evidence="1" id="KW-0472">Membrane</keyword>
<gene>
    <name evidence="2" type="ORF">CCAM_LOCUS6971</name>
</gene>
<name>A0A484KL83_9ASTE</name>
<dbReference type="OrthoDB" id="1621957at2759"/>
<dbReference type="AlphaFoldDB" id="A0A484KL83"/>
<proteinExistence type="predicted"/>
<evidence type="ECO:0000256" key="1">
    <source>
        <dbReference type="SAM" id="Phobius"/>
    </source>
</evidence>
<protein>
    <submittedName>
        <fullName evidence="2">Uncharacterized protein</fullName>
    </submittedName>
</protein>
<dbReference type="PANTHER" id="PTHR31549:SF289">
    <property type="match status" value="1"/>
</dbReference>
<dbReference type="Proteomes" id="UP000595140">
    <property type="component" value="Unassembled WGS sequence"/>
</dbReference>
<dbReference type="PANTHER" id="PTHR31549">
    <property type="entry name" value="PROTEIN, PUTATIVE (DUF247)-RELATED-RELATED"/>
    <property type="match status" value="1"/>
</dbReference>
<accession>A0A484KL83</accession>
<keyword evidence="1" id="KW-0812">Transmembrane</keyword>
<keyword evidence="3" id="KW-1185">Reference proteome</keyword>
<dbReference type="InterPro" id="IPR004158">
    <property type="entry name" value="DUF247_pln"/>
</dbReference>
<feature type="transmembrane region" description="Helical" evidence="1">
    <location>
        <begin position="498"/>
        <end position="516"/>
    </location>
</feature>
<reference evidence="2 3" key="1">
    <citation type="submission" date="2018-04" db="EMBL/GenBank/DDBJ databases">
        <authorList>
            <person name="Vogel A."/>
        </authorList>
    </citation>
    <scope>NUCLEOTIDE SEQUENCE [LARGE SCALE GENOMIC DNA]</scope>
</reference>
<evidence type="ECO:0000313" key="3">
    <source>
        <dbReference type="Proteomes" id="UP000595140"/>
    </source>
</evidence>
<evidence type="ECO:0000313" key="2">
    <source>
        <dbReference type="EMBL" id="VFQ65195.1"/>
    </source>
</evidence>
<sequence length="540" mass="61569">MAAAISVFSPSIDEQRWVSQSRRALDSELILQIDDFTPTIFQVPKSLKESKPEAYTPRLLGLGPYHHLRPDLHAADRQKLAEVNKFLTKNSSTKSFFSDDFLKKMKDLDPVVRANYDQYLDLQSSTLDHILAVDSFYLLHFLGAYDQKTDAANLESGRPELAGDVMMLENQIPAIAVAEMGKEIDLFSPERGTQETMLHSQLFYYFCKAHSPFKLSELWRDRRHQSSHLLAHMYHLVLNNRGYEEKSDLDLRMRRSRITEVGTEALTALSEVGLGGGASIWIKPLLFAFKSLQAWENAKLADELISNDNKITGSRTQKILHQIPSASVLSKKHSVEFRLLEREGIKDIKLDFEDGKPVLYLPEITFEHESEVVLRNLVAYESAISTQDSTLELAEYVHLMGELLQKPEDMVVLHDRGIVKGNQDDKQVVEIFNAIHNSVGKSIEESASQKAGKELKEMVEKWERKKKDVWKRGFKFMEKKAKNGVEFMRKPLGIGLKYLLYVFMVILLVLQMMQAYCQVYGCNKGPSEGNTLRSLLLHSA</sequence>
<dbReference type="EMBL" id="OOIL02000450">
    <property type="protein sequence ID" value="VFQ65195.1"/>
    <property type="molecule type" value="Genomic_DNA"/>
</dbReference>